<organism evidence="4 5">
    <name type="scientific">Prauserella shujinwangii</name>
    <dbReference type="NCBI Taxonomy" id="1453103"/>
    <lineage>
        <taxon>Bacteria</taxon>
        <taxon>Bacillati</taxon>
        <taxon>Actinomycetota</taxon>
        <taxon>Actinomycetes</taxon>
        <taxon>Pseudonocardiales</taxon>
        <taxon>Pseudonocardiaceae</taxon>
        <taxon>Prauserella</taxon>
    </lineage>
</organism>
<keyword evidence="2" id="KW-1133">Transmembrane helix</keyword>
<protein>
    <recommendedName>
        <fullName evidence="6">Glycoprotein</fullName>
    </recommendedName>
</protein>
<dbReference type="Proteomes" id="UP000238362">
    <property type="component" value="Unassembled WGS sequence"/>
</dbReference>
<dbReference type="InterPro" id="IPR046112">
    <property type="entry name" value="DUF6049"/>
</dbReference>
<evidence type="ECO:0008006" key="6">
    <source>
        <dbReference type="Google" id="ProtNLM"/>
    </source>
</evidence>
<gene>
    <name evidence="4" type="ORF">B0I33_105280</name>
</gene>
<dbReference type="EMBL" id="PVNH01000005">
    <property type="protein sequence ID" value="PRX47700.1"/>
    <property type="molecule type" value="Genomic_DNA"/>
</dbReference>
<dbReference type="OrthoDB" id="3797035at2"/>
<evidence type="ECO:0000313" key="5">
    <source>
        <dbReference type="Proteomes" id="UP000238362"/>
    </source>
</evidence>
<keyword evidence="3" id="KW-0732">Signal</keyword>
<proteinExistence type="predicted"/>
<sequence>MKTLGAFALALVFLVAHALFGAPARAGAQPLDEQMLRLDIDRMTPRVVTEHDQTLRVTGSVSNVSDRRISDVIVQLQLGQRQSSERELRGAMAEAPPTDTPITDWIDLAAELEPGQSARIDIAVPLADGTFPVGEPGVHPMLVNVNGTPAYGGPARLAALHLLLPVVGVPGQGTRATPPAPTPVSVLWPITSSSPKVVAAPYDEQIVLSDDRLAAELRPGGRLDALVSSALARRDDLVFGSLCFAIDPELVDTVEAMTSGYQVHTPSGTIPGKGRNDAKRWLASLRDLVAGHCVVQIPYADASLSTLTRLPGSEELTDDALTGASVLSVLKVQPRQGVVWPSGSLTQDALGAAARSGATTMITGPLQVRTSANDGANTGLGSAPFDISGTGLRALPYDSLVAAGLAGEGNAASANLTPADEPDVAAQNGIAAVAFRAGLDDQDTAAPVLVAPPRRWEISATELDTLLDSLTALRLSGLVQPTSLDDLLAGEAAGTAAPRDMTASSASSASLREPDQSVLDELADVQRTAADLEQAMAVDPTRQVQPAAVVQPLHNAVLRATSAAWRTDVGTAAAVAAPAREQTDALTHRVTVATPEQAVSLASDSSPLPVTLSNSLPVAITVKINLENIAGLRPADIPDTPLAAGSRVTRYIPADALRTGRFNINVALTTPGGTRLGTPAQLELTSTEFGLFTVVLTATAGGALVLLSGRRIYRRVRGDRTDRS</sequence>
<feature type="region of interest" description="Disordered" evidence="1">
    <location>
        <begin position="495"/>
        <end position="515"/>
    </location>
</feature>
<comment type="caution">
    <text evidence="4">The sequence shown here is derived from an EMBL/GenBank/DDBJ whole genome shotgun (WGS) entry which is preliminary data.</text>
</comment>
<dbReference type="RefSeq" id="WP_106179186.1">
    <property type="nucleotide sequence ID" value="NZ_PVNH01000005.1"/>
</dbReference>
<accession>A0A2T0LV24</accession>
<feature type="chain" id="PRO_5039243908" description="Glycoprotein" evidence="3">
    <location>
        <begin position="19"/>
        <end position="724"/>
    </location>
</feature>
<name>A0A2T0LV24_9PSEU</name>
<evidence type="ECO:0000256" key="1">
    <source>
        <dbReference type="SAM" id="MobiDB-lite"/>
    </source>
</evidence>
<keyword evidence="2" id="KW-0472">Membrane</keyword>
<keyword evidence="5" id="KW-1185">Reference proteome</keyword>
<feature type="transmembrane region" description="Helical" evidence="2">
    <location>
        <begin position="689"/>
        <end position="707"/>
    </location>
</feature>
<evidence type="ECO:0000313" key="4">
    <source>
        <dbReference type="EMBL" id="PRX47700.1"/>
    </source>
</evidence>
<dbReference type="AlphaFoldDB" id="A0A2T0LV24"/>
<evidence type="ECO:0000256" key="3">
    <source>
        <dbReference type="SAM" id="SignalP"/>
    </source>
</evidence>
<feature type="signal peptide" evidence="3">
    <location>
        <begin position="1"/>
        <end position="18"/>
    </location>
</feature>
<evidence type="ECO:0000256" key="2">
    <source>
        <dbReference type="SAM" id="Phobius"/>
    </source>
</evidence>
<dbReference type="Pfam" id="PF19516">
    <property type="entry name" value="DUF6049"/>
    <property type="match status" value="1"/>
</dbReference>
<keyword evidence="2" id="KW-0812">Transmembrane</keyword>
<reference evidence="4 5" key="1">
    <citation type="submission" date="2018-03" db="EMBL/GenBank/DDBJ databases">
        <title>Genomic Encyclopedia of Type Strains, Phase III (KMG-III): the genomes of soil and plant-associated and newly described type strains.</title>
        <authorList>
            <person name="Whitman W."/>
        </authorList>
    </citation>
    <scope>NUCLEOTIDE SEQUENCE [LARGE SCALE GENOMIC DNA]</scope>
    <source>
        <strain evidence="4 5">CGMCC 4.7125</strain>
    </source>
</reference>